<dbReference type="InterPro" id="IPR021819">
    <property type="entry name" value="Far11/STRP_C"/>
</dbReference>
<proteinExistence type="predicted"/>
<dbReference type="OrthoDB" id="18234at2759"/>
<evidence type="ECO:0000259" key="2">
    <source>
        <dbReference type="SMART" id="SM01292"/>
    </source>
</evidence>
<protein>
    <submittedName>
        <fullName evidence="4">Factor arrest protein 11</fullName>
    </submittedName>
</protein>
<accession>A0A2T0FIF2</accession>
<dbReference type="Pfam" id="PF11882">
    <property type="entry name" value="DUF3402"/>
    <property type="match status" value="2"/>
</dbReference>
<keyword evidence="5" id="KW-1185">Reference proteome</keyword>
<organism evidence="4 5">
    <name type="scientific">Wickerhamiella sorbophila</name>
    <dbReference type="NCBI Taxonomy" id="45607"/>
    <lineage>
        <taxon>Eukaryota</taxon>
        <taxon>Fungi</taxon>
        <taxon>Dikarya</taxon>
        <taxon>Ascomycota</taxon>
        <taxon>Saccharomycotina</taxon>
        <taxon>Dipodascomycetes</taxon>
        <taxon>Dipodascales</taxon>
        <taxon>Trichomonascaceae</taxon>
        <taxon>Wickerhamiella</taxon>
    </lineage>
</organism>
<feature type="compositionally biased region" description="Basic and acidic residues" evidence="1">
    <location>
        <begin position="43"/>
        <end position="66"/>
    </location>
</feature>
<comment type="caution">
    <text evidence="4">The sequence shown here is derived from an EMBL/GenBank/DDBJ whole genome shotgun (WGS) entry which is preliminary data.</text>
</comment>
<dbReference type="PANTHER" id="PTHR13239:SF4">
    <property type="entry name" value="AT25231P"/>
    <property type="match status" value="1"/>
</dbReference>
<dbReference type="GeneID" id="36516150"/>
<dbReference type="PANTHER" id="PTHR13239">
    <property type="entry name" value="PROTEIN REQUIRED FOR HYPHAL ANASTOMOSIS HAM-2"/>
    <property type="match status" value="1"/>
</dbReference>
<dbReference type="AlphaFoldDB" id="A0A2T0FIF2"/>
<dbReference type="InterPro" id="IPR040185">
    <property type="entry name" value="Far11/STRP"/>
</dbReference>
<dbReference type="Pfam" id="PF07923">
    <property type="entry name" value="N1221"/>
    <property type="match status" value="1"/>
</dbReference>
<feature type="region of interest" description="Disordered" evidence="1">
    <location>
        <begin position="24"/>
        <end position="66"/>
    </location>
</feature>
<dbReference type="EMBL" id="NDIQ01000021">
    <property type="protein sequence ID" value="PRT54782.1"/>
    <property type="molecule type" value="Genomic_DNA"/>
</dbReference>
<dbReference type="RefSeq" id="XP_024664727.1">
    <property type="nucleotide sequence ID" value="XM_024808959.1"/>
</dbReference>
<name>A0A2T0FIF2_9ASCO</name>
<dbReference type="SMART" id="SM01292">
    <property type="entry name" value="N1221"/>
    <property type="match status" value="1"/>
</dbReference>
<dbReference type="GO" id="GO:0007010">
    <property type="term" value="P:cytoskeleton organization"/>
    <property type="evidence" value="ECO:0007669"/>
    <property type="project" value="TreeGrafter"/>
</dbReference>
<dbReference type="GO" id="GO:0005829">
    <property type="term" value="C:cytosol"/>
    <property type="evidence" value="ECO:0007669"/>
    <property type="project" value="TreeGrafter"/>
</dbReference>
<reference evidence="4 5" key="1">
    <citation type="submission" date="2017-04" db="EMBL/GenBank/DDBJ databases">
        <title>Genome sequencing of [Candida] sorbophila.</title>
        <authorList>
            <person name="Ahn J.O."/>
        </authorList>
    </citation>
    <scope>NUCLEOTIDE SEQUENCE [LARGE SCALE GENOMIC DNA]</scope>
    <source>
        <strain evidence="4 5">DS02</strain>
    </source>
</reference>
<evidence type="ECO:0000313" key="5">
    <source>
        <dbReference type="Proteomes" id="UP000238350"/>
    </source>
</evidence>
<sequence>MASLFEVDGSELSTESFSSLAIDEVQDELSEERADSPPLRTASDLDKADGIDGPRRTSTETGRGRTQEITSSFKVIPQINYTLRYWHGLDCELDEWFSSLPDAASFLGKLVYCDPLEKAEVERELIAAEISGDFSKLLYFALGTFEPWNSYDQHRAAVVRHCEFLNKHNALDRLDPNSDDLHELSLIFVLVSVCLDTVGATLRRLAFAQKLMHRLASFRWAETLEIGPHAMLLRVLLLAVFGLENEMHESQEYLYKSCGAELGLNSDEVMATPLDYEGFREQIMARYPSYIPPEADPETKLSAYERPPPKAVMPNLVTVDVPTSIEEACELFHKKTVRTPEVVQFWEEQRRFLNGVPSATALPADTPESLKRVDEVYNDTLIILKSFCTVLLNFILQESSAEDRSGGGLHSACMIFCILLRWYRLSNIFKFEFLAAIMFDLQFHLIAFKYCANHAILETVLADTKPPTGFWAITKQLNDGASLPNEIYGLDEKRVGSINNSKSDCVSDGIKIESFSPRALEIFIALVGNTRAIISDKTQRIIIVAELPAESLKQLLLVYNRQLWIEALQIFKMQAPLNGKKWRSMNMELISAIYLHCPSKLNDNWLSGQDLSGEIKVAASQEETLRNMIEFYNSSRLNLEKRETSFFA</sequence>
<dbReference type="InterPro" id="IPR012486">
    <property type="entry name" value="Far11/STRP_N"/>
</dbReference>
<gene>
    <name evidence="4" type="ORF">B9G98_02402</name>
</gene>
<feature type="domain" description="Far11/STRP N-terminal" evidence="2">
    <location>
        <begin position="76"/>
        <end position="299"/>
    </location>
</feature>
<evidence type="ECO:0000256" key="1">
    <source>
        <dbReference type="SAM" id="MobiDB-lite"/>
    </source>
</evidence>
<evidence type="ECO:0000313" key="4">
    <source>
        <dbReference type="EMBL" id="PRT54782.1"/>
    </source>
</evidence>
<dbReference type="SMART" id="SM01293">
    <property type="entry name" value="DUF3402"/>
    <property type="match status" value="1"/>
</dbReference>
<dbReference type="STRING" id="45607.A0A2T0FIF2"/>
<evidence type="ECO:0000259" key="3">
    <source>
        <dbReference type="SMART" id="SM01293"/>
    </source>
</evidence>
<feature type="domain" description="Far11/STRP C-terminal" evidence="3">
    <location>
        <begin position="322"/>
        <end position="648"/>
    </location>
</feature>
<dbReference type="Proteomes" id="UP000238350">
    <property type="component" value="Unassembled WGS sequence"/>
</dbReference>